<reference evidence="1" key="1">
    <citation type="submission" date="2016-05" db="EMBL/GenBank/DDBJ databases">
        <authorList>
            <person name="Lavstsen T."/>
            <person name="Jespersen J.S."/>
        </authorList>
    </citation>
    <scope>NUCLEOTIDE SEQUENCE</scope>
    <source>
        <tissue evidence="1">Brain</tissue>
    </source>
</reference>
<sequence length="36" mass="3929">SYTCSYRHLPPQTPAATGVCSCRACPVQLCCYTPLH</sequence>
<proteinExistence type="predicted"/>
<feature type="non-terminal residue" evidence="1">
    <location>
        <position position="1"/>
    </location>
</feature>
<name>A0A1A7ZR04_NOTFU</name>
<dbReference type="AlphaFoldDB" id="A0A1A7ZR04"/>
<evidence type="ECO:0000313" key="1">
    <source>
        <dbReference type="EMBL" id="SBP45189.1"/>
    </source>
</evidence>
<protein>
    <submittedName>
        <fullName evidence="1">Uncharacterized protein</fullName>
    </submittedName>
</protein>
<dbReference type="EMBL" id="HADY01006704">
    <property type="protein sequence ID" value="SBP45189.1"/>
    <property type="molecule type" value="Transcribed_RNA"/>
</dbReference>
<reference evidence="1" key="2">
    <citation type="submission" date="2016-06" db="EMBL/GenBank/DDBJ databases">
        <title>The genome of a short-lived fish provides insights into sex chromosome evolution and the genetic control of aging.</title>
        <authorList>
            <person name="Reichwald K."/>
            <person name="Felder M."/>
            <person name="Petzold A."/>
            <person name="Koch P."/>
            <person name="Groth M."/>
            <person name="Platzer M."/>
        </authorList>
    </citation>
    <scope>NUCLEOTIDE SEQUENCE</scope>
    <source>
        <tissue evidence="1">Brain</tissue>
    </source>
</reference>
<organism evidence="1">
    <name type="scientific">Nothobranchius furzeri</name>
    <name type="common">Turquoise killifish</name>
    <dbReference type="NCBI Taxonomy" id="105023"/>
    <lineage>
        <taxon>Eukaryota</taxon>
        <taxon>Metazoa</taxon>
        <taxon>Chordata</taxon>
        <taxon>Craniata</taxon>
        <taxon>Vertebrata</taxon>
        <taxon>Euteleostomi</taxon>
        <taxon>Actinopterygii</taxon>
        <taxon>Neopterygii</taxon>
        <taxon>Teleostei</taxon>
        <taxon>Neoteleostei</taxon>
        <taxon>Acanthomorphata</taxon>
        <taxon>Ovalentaria</taxon>
        <taxon>Atherinomorphae</taxon>
        <taxon>Cyprinodontiformes</taxon>
        <taxon>Nothobranchiidae</taxon>
        <taxon>Nothobranchius</taxon>
    </lineage>
</organism>
<gene>
    <name evidence="1" type="primary">BRAFLDRAFT_102100</name>
</gene>
<accession>A0A1A7ZR04</accession>